<dbReference type="InterPro" id="IPR001647">
    <property type="entry name" value="HTH_TetR"/>
</dbReference>
<dbReference type="Gene3D" id="1.10.357.10">
    <property type="entry name" value="Tetracycline Repressor, domain 2"/>
    <property type="match status" value="1"/>
</dbReference>
<evidence type="ECO:0000259" key="5">
    <source>
        <dbReference type="PROSITE" id="PS50977"/>
    </source>
</evidence>
<gene>
    <name evidence="6" type="ORF">SAMN05660359_03782</name>
</gene>
<dbReference type="SUPFAM" id="SSF46689">
    <property type="entry name" value="Homeodomain-like"/>
    <property type="match status" value="1"/>
</dbReference>
<sequence length="237" mass="25429">MPRTQRVTRDLLLDTAMQIVDTEGLDALTMRRLGRQVGADPAMVYRSFATKSELVEALADRLFAQARDRRPSSGLPPAGQCRPAELEQLRLVAHGIRRALLAHPALVAAAVRRPPRQEATLRGLDAGLGVLLAAGLDPEAAAKGYQAVLFYTLGFAAIEAPFAATPDGGVQDQADTHAVLTRLPADDYPNIAATLPHLYGPDLTVQFDHGLRLLLAGLRAQLPTTEDGRERTDGCDG</sequence>
<dbReference type="InterPro" id="IPR004111">
    <property type="entry name" value="Repressor_TetR_C"/>
</dbReference>
<dbReference type="GO" id="GO:0045892">
    <property type="term" value="P:negative regulation of DNA-templated transcription"/>
    <property type="evidence" value="ECO:0007669"/>
    <property type="project" value="InterPro"/>
</dbReference>
<dbReference type="AlphaFoldDB" id="A0A1I5HJJ9"/>
<dbReference type="GO" id="GO:0003677">
    <property type="term" value="F:DNA binding"/>
    <property type="evidence" value="ECO:0007669"/>
    <property type="project" value="UniProtKB-UniRule"/>
</dbReference>
<dbReference type="SUPFAM" id="SSF48498">
    <property type="entry name" value="Tetracyclin repressor-like, C-terminal domain"/>
    <property type="match status" value="1"/>
</dbReference>
<dbReference type="Pfam" id="PF00440">
    <property type="entry name" value="TetR_N"/>
    <property type="match status" value="1"/>
</dbReference>
<feature type="DNA-binding region" description="H-T-H motif" evidence="4">
    <location>
        <begin position="29"/>
        <end position="48"/>
    </location>
</feature>
<reference evidence="7" key="1">
    <citation type="submission" date="2016-10" db="EMBL/GenBank/DDBJ databases">
        <authorList>
            <person name="Varghese N."/>
            <person name="Submissions S."/>
        </authorList>
    </citation>
    <scope>NUCLEOTIDE SEQUENCE [LARGE SCALE GENOMIC DNA]</scope>
    <source>
        <strain evidence="7">DSM 43161</strain>
    </source>
</reference>
<accession>A0A1I5HJJ9</accession>
<keyword evidence="3" id="KW-0804">Transcription</keyword>
<dbReference type="InterPro" id="IPR009057">
    <property type="entry name" value="Homeodomain-like_sf"/>
</dbReference>
<dbReference type="EMBL" id="FOWE01000009">
    <property type="protein sequence ID" value="SFO48200.1"/>
    <property type="molecule type" value="Genomic_DNA"/>
</dbReference>
<evidence type="ECO:0000256" key="2">
    <source>
        <dbReference type="ARBA" id="ARBA00023125"/>
    </source>
</evidence>
<keyword evidence="1" id="KW-0805">Transcription regulation</keyword>
<evidence type="ECO:0000313" key="7">
    <source>
        <dbReference type="Proteomes" id="UP000183642"/>
    </source>
</evidence>
<dbReference type="Pfam" id="PF02909">
    <property type="entry name" value="TetR_C_1"/>
    <property type="match status" value="1"/>
</dbReference>
<dbReference type="Proteomes" id="UP000183642">
    <property type="component" value="Unassembled WGS sequence"/>
</dbReference>
<keyword evidence="2 4" id="KW-0238">DNA-binding</keyword>
<evidence type="ECO:0000313" key="6">
    <source>
        <dbReference type="EMBL" id="SFO48200.1"/>
    </source>
</evidence>
<name>A0A1I5HJJ9_9ACTN</name>
<dbReference type="Gene3D" id="1.10.10.60">
    <property type="entry name" value="Homeodomain-like"/>
    <property type="match status" value="1"/>
</dbReference>
<keyword evidence="7" id="KW-1185">Reference proteome</keyword>
<dbReference type="RefSeq" id="WP_177225247.1">
    <property type="nucleotide sequence ID" value="NZ_FOWE01000009.1"/>
</dbReference>
<dbReference type="InterPro" id="IPR036271">
    <property type="entry name" value="Tet_transcr_reg_TetR-rel_C_sf"/>
</dbReference>
<proteinExistence type="predicted"/>
<dbReference type="PROSITE" id="PS50977">
    <property type="entry name" value="HTH_TETR_2"/>
    <property type="match status" value="1"/>
</dbReference>
<feature type="domain" description="HTH tetR-type" evidence="5">
    <location>
        <begin position="6"/>
        <end position="66"/>
    </location>
</feature>
<evidence type="ECO:0000256" key="4">
    <source>
        <dbReference type="PROSITE-ProRule" id="PRU00335"/>
    </source>
</evidence>
<protein>
    <submittedName>
        <fullName evidence="6">Transcriptional regulator, TetR family</fullName>
    </submittedName>
</protein>
<evidence type="ECO:0000256" key="3">
    <source>
        <dbReference type="ARBA" id="ARBA00023163"/>
    </source>
</evidence>
<evidence type="ECO:0000256" key="1">
    <source>
        <dbReference type="ARBA" id="ARBA00023015"/>
    </source>
</evidence>
<organism evidence="6 7">
    <name type="scientific">Geodermatophilus obscurus</name>
    <dbReference type="NCBI Taxonomy" id="1861"/>
    <lineage>
        <taxon>Bacteria</taxon>
        <taxon>Bacillati</taxon>
        <taxon>Actinomycetota</taxon>
        <taxon>Actinomycetes</taxon>
        <taxon>Geodermatophilales</taxon>
        <taxon>Geodermatophilaceae</taxon>
        <taxon>Geodermatophilus</taxon>
    </lineage>
</organism>